<dbReference type="AlphaFoldDB" id="A0A645A3P7"/>
<evidence type="ECO:0000313" key="1">
    <source>
        <dbReference type="EMBL" id="MPM47672.1"/>
    </source>
</evidence>
<name>A0A645A3P7_9ZZZZ</name>
<gene>
    <name evidence="1" type="ORF">SDC9_94384</name>
</gene>
<proteinExistence type="predicted"/>
<dbReference type="EMBL" id="VSSQ01011771">
    <property type="protein sequence ID" value="MPM47672.1"/>
    <property type="molecule type" value="Genomic_DNA"/>
</dbReference>
<accession>A0A645A3P7</accession>
<organism evidence="1">
    <name type="scientific">bioreactor metagenome</name>
    <dbReference type="NCBI Taxonomy" id="1076179"/>
    <lineage>
        <taxon>unclassified sequences</taxon>
        <taxon>metagenomes</taxon>
        <taxon>ecological metagenomes</taxon>
    </lineage>
</organism>
<sequence length="146" mass="16747">MKKTIIFLIVGMTIAIGTLCLAHNYINQQVLSNLTQQDKEQQSQDPDLDARIIRTEKPAAEISNEDAQKVRNSINYIQENMTDADKLKITGMITEKINRDDLFMMMGMLEDGLSPEDIAKVQKIAESKLTEEDFAQLKEMYQKYEK</sequence>
<protein>
    <submittedName>
        <fullName evidence="1">Uncharacterized protein</fullName>
    </submittedName>
</protein>
<comment type="caution">
    <text evidence="1">The sequence shown here is derived from an EMBL/GenBank/DDBJ whole genome shotgun (WGS) entry which is preliminary data.</text>
</comment>
<reference evidence="1" key="1">
    <citation type="submission" date="2019-08" db="EMBL/GenBank/DDBJ databases">
        <authorList>
            <person name="Kucharzyk K."/>
            <person name="Murdoch R.W."/>
            <person name="Higgins S."/>
            <person name="Loffler F."/>
        </authorList>
    </citation>
    <scope>NUCLEOTIDE SEQUENCE</scope>
</reference>